<organism evidence="1 2">
    <name type="scientific">Rhodanobacter lycopersici</name>
    <dbReference type="NCBI Taxonomy" id="3162487"/>
    <lineage>
        <taxon>Bacteria</taxon>
        <taxon>Pseudomonadati</taxon>
        <taxon>Pseudomonadota</taxon>
        <taxon>Gammaproteobacteria</taxon>
        <taxon>Lysobacterales</taxon>
        <taxon>Rhodanobacteraceae</taxon>
        <taxon>Rhodanobacter</taxon>
    </lineage>
</organism>
<name>A0ABV3QHD9_9GAMM</name>
<evidence type="ECO:0000313" key="1">
    <source>
        <dbReference type="EMBL" id="MEW9572687.1"/>
    </source>
</evidence>
<comment type="caution">
    <text evidence="1">The sequence shown here is derived from an EMBL/GenBank/DDBJ whole genome shotgun (WGS) entry which is preliminary data.</text>
</comment>
<accession>A0ABV3QHD9</accession>
<sequence>MLNDVLGRIGLHQSGTPLDFAKLREPFSSWLQLQVVAQGDFAFLVSLVAAFISEYLINQAGAQRYVAGQQIRLRLPIQSGVASEFDPYATAVGLVRERHSLANFLATVGT</sequence>
<keyword evidence="2" id="KW-1185">Reference proteome</keyword>
<proteinExistence type="predicted"/>
<gene>
    <name evidence="1" type="ORF">ABQJ54_13085</name>
</gene>
<evidence type="ECO:0000313" key="2">
    <source>
        <dbReference type="Proteomes" id="UP001556220"/>
    </source>
</evidence>
<dbReference type="EMBL" id="JBFOHK010000003">
    <property type="protein sequence ID" value="MEW9572687.1"/>
    <property type="molecule type" value="Genomic_DNA"/>
</dbReference>
<reference evidence="1 2" key="1">
    <citation type="submission" date="2024-06" db="EMBL/GenBank/DDBJ databases">
        <authorList>
            <person name="Woo H."/>
        </authorList>
    </citation>
    <scope>NUCLEOTIDE SEQUENCE [LARGE SCALE GENOMIC DNA]</scope>
    <source>
        <strain evidence="1 2">Si-c</strain>
    </source>
</reference>
<dbReference type="RefSeq" id="WP_367854752.1">
    <property type="nucleotide sequence ID" value="NZ_JBFOHK010000003.1"/>
</dbReference>
<dbReference type="Proteomes" id="UP001556220">
    <property type="component" value="Unassembled WGS sequence"/>
</dbReference>
<protein>
    <submittedName>
        <fullName evidence="1">Uncharacterized protein</fullName>
    </submittedName>
</protein>